<dbReference type="InterPro" id="IPR037461">
    <property type="entry name" value="CtCE2-like_dom"/>
</dbReference>
<organism evidence="3 4">
    <name type="scientific">Rubellicoccus peritrichatus</name>
    <dbReference type="NCBI Taxonomy" id="3080537"/>
    <lineage>
        <taxon>Bacteria</taxon>
        <taxon>Pseudomonadati</taxon>
        <taxon>Verrucomicrobiota</taxon>
        <taxon>Opitutia</taxon>
        <taxon>Puniceicoccales</taxon>
        <taxon>Cerasicoccaceae</taxon>
        <taxon>Rubellicoccus</taxon>
    </lineage>
</organism>
<dbReference type="InterPro" id="IPR040794">
    <property type="entry name" value="CE2_N"/>
</dbReference>
<dbReference type="InterPro" id="IPR052762">
    <property type="entry name" value="PCW_deacetylase/CE"/>
</dbReference>
<dbReference type="InterPro" id="IPR036514">
    <property type="entry name" value="SGNH_hydro_sf"/>
</dbReference>
<dbReference type="AlphaFoldDB" id="A0AAQ3L9B1"/>
<accession>A0AAQ3L9B1</accession>
<dbReference type="PANTHER" id="PTHR37834:SF2">
    <property type="entry name" value="ESTERASE, SGNH HYDROLASE-TYPE"/>
    <property type="match status" value="1"/>
</dbReference>
<evidence type="ECO:0000259" key="1">
    <source>
        <dbReference type="Pfam" id="PF13472"/>
    </source>
</evidence>
<dbReference type="RefSeq" id="WP_317833348.1">
    <property type="nucleotide sequence ID" value="NZ_CP136920.1"/>
</dbReference>
<gene>
    <name evidence="3" type="ORF">RZN69_20575</name>
</gene>
<dbReference type="InterPro" id="IPR013830">
    <property type="entry name" value="SGNH_hydro"/>
</dbReference>
<feature type="domain" description="SGNH hydrolase-type esterase" evidence="1">
    <location>
        <begin position="160"/>
        <end position="308"/>
    </location>
</feature>
<proteinExistence type="predicted"/>
<reference evidence="3 4" key="1">
    <citation type="submission" date="2023-10" db="EMBL/GenBank/DDBJ databases">
        <title>Rubellicoccus peritrichatus gen. nov., sp. nov., isolated from an algae of coral reef tank.</title>
        <authorList>
            <person name="Luo J."/>
        </authorList>
    </citation>
    <scope>NUCLEOTIDE SEQUENCE [LARGE SCALE GENOMIC DNA]</scope>
    <source>
        <strain evidence="3 4">CR14</strain>
    </source>
</reference>
<dbReference type="Proteomes" id="UP001304300">
    <property type="component" value="Chromosome"/>
</dbReference>
<dbReference type="Pfam" id="PF17996">
    <property type="entry name" value="CE2_N"/>
    <property type="match status" value="1"/>
</dbReference>
<dbReference type="GO" id="GO:0052689">
    <property type="term" value="F:carboxylic ester hydrolase activity"/>
    <property type="evidence" value="ECO:0007669"/>
    <property type="project" value="InterPro"/>
</dbReference>
<sequence>MVKLLSALNGAGHIASRQLFVALTLLALGFSSTGFAKFVSPDDDAIRYIGRFTDDYRFAWTGTEIETLFKGTTILAELQVVARGTAGLTILVDGEPHFLKIGKGRQKYTLAKGLDPEQVHRISIIKRSEVGLGTVRFYGFELPDGGELIRPPAPERKMLVIGDSITCGYGNEAKVPGEGNTIENQNGYMSYALVAARALNADAMLVCWSGRGMYRNRSAENDQAGTLPKLFDQILPFDADILWDHARFVPDVIVINLGTNDAAELDGVKSPLPKEEFIKTYIAFLERLRELAPEAYLVLSIGPMKYGPVADWLPEIASSFEDTSVLVYAPFSGKADIGGHYHPSVAKAKDMARELVDTIHSMVAWEE</sequence>
<keyword evidence="3" id="KW-0378">Hydrolase</keyword>
<dbReference type="EMBL" id="CP136920">
    <property type="protein sequence ID" value="WOO41022.1"/>
    <property type="molecule type" value="Genomic_DNA"/>
</dbReference>
<dbReference type="PANTHER" id="PTHR37834">
    <property type="entry name" value="GDSL-LIKE LIPASE/ACYLHYDROLASE DOMAIN PROTEIN (AFU_ORTHOLOGUE AFUA_2G00620)"/>
    <property type="match status" value="1"/>
</dbReference>
<name>A0AAQ3L9B1_9BACT</name>
<evidence type="ECO:0000313" key="3">
    <source>
        <dbReference type="EMBL" id="WOO41022.1"/>
    </source>
</evidence>
<dbReference type="Gene3D" id="2.60.120.260">
    <property type="entry name" value="Galactose-binding domain-like"/>
    <property type="match status" value="1"/>
</dbReference>
<dbReference type="EC" id="3.1.-.-" evidence="3"/>
<dbReference type="Pfam" id="PF13472">
    <property type="entry name" value="Lipase_GDSL_2"/>
    <property type="match status" value="1"/>
</dbReference>
<feature type="domain" description="Carbohydrate esterase 2 N-terminal" evidence="2">
    <location>
        <begin position="48"/>
        <end position="152"/>
    </location>
</feature>
<protein>
    <submittedName>
        <fullName evidence="3">SGNH/GDSL hydrolase family protein</fullName>
        <ecNumber evidence="3">3.1.-.-</ecNumber>
    </submittedName>
</protein>
<dbReference type="CDD" id="cd01831">
    <property type="entry name" value="Endoglucanase_E_like"/>
    <property type="match status" value="1"/>
</dbReference>
<keyword evidence="4" id="KW-1185">Reference proteome</keyword>
<evidence type="ECO:0000313" key="4">
    <source>
        <dbReference type="Proteomes" id="UP001304300"/>
    </source>
</evidence>
<evidence type="ECO:0000259" key="2">
    <source>
        <dbReference type="Pfam" id="PF17996"/>
    </source>
</evidence>
<dbReference type="Gene3D" id="3.40.50.1110">
    <property type="entry name" value="SGNH hydrolase"/>
    <property type="match status" value="1"/>
</dbReference>
<dbReference type="SUPFAM" id="SSF52266">
    <property type="entry name" value="SGNH hydrolase"/>
    <property type="match status" value="1"/>
</dbReference>
<dbReference type="KEGG" id="puo:RZN69_20575"/>